<dbReference type="GO" id="GO:0005524">
    <property type="term" value="F:ATP binding"/>
    <property type="evidence" value="ECO:0007669"/>
    <property type="project" value="InterPro"/>
</dbReference>
<organism evidence="7 8">
    <name type="scientific">Taxus chinensis</name>
    <name type="common">Chinese yew</name>
    <name type="synonym">Taxus wallichiana var. chinensis</name>
    <dbReference type="NCBI Taxonomy" id="29808"/>
    <lineage>
        <taxon>Eukaryota</taxon>
        <taxon>Viridiplantae</taxon>
        <taxon>Streptophyta</taxon>
        <taxon>Embryophyta</taxon>
        <taxon>Tracheophyta</taxon>
        <taxon>Spermatophyta</taxon>
        <taxon>Pinopsida</taxon>
        <taxon>Pinidae</taxon>
        <taxon>Conifers II</taxon>
        <taxon>Cupressales</taxon>
        <taxon>Taxaceae</taxon>
        <taxon>Taxus</taxon>
    </lineage>
</organism>
<protein>
    <recommendedName>
        <fullName evidence="6">Protein kinase domain-containing protein</fullName>
    </recommendedName>
</protein>
<dbReference type="OMA" id="SAILTWN"/>
<dbReference type="Proteomes" id="UP000824469">
    <property type="component" value="Unassembled WGS sequence"/>
</dbReference>
<dbReference type="Pfam" id="PF00069">
    <property type="entry name" value="Pkinase"/>
    <property type="match status" value="1"/>
</dbReference>
<keyword evidence="3" id="KW-0732">Signal</keyword>
<reference evidence="7 8" key="1">
    <citation type="journal article" date="2021" name="Nat. Plants">
        <title>The Taxus genome provides insights into paclitaxel biosynthesis.</title>
        <authorList>
            <person name="Xiong X."/>
            <person name="Gou J."/>
            <person name="Liao Q."/>
            <person name="Li Y."/>
            <person name="Zhou Q."/>
            <person name="Bi G."/>
            <person name="Li C."/>
            <person name="Du R."/>
            <person name="Wang X."/>
            <person name="Sun T."/>
            <person name="Guo L."/>
            <person name="Liang H."/>
            <person name="Lu P."/>
            <person name="Wu Y."/>
            <person name="Zhang Z."/>
            <person name="Ro D.K."/>
            <person name="Shang Y."/>
            <person name="Huang S."/>
            <person name="Yan J."/>
        </authorList>
    </citation>
    <scope>NUCLEOTIDE SEQUENCE [LARGE SCALE GENOMIC DNA]</scope>
    <source>
        <strain evidence="7">Ta-2019</strain>
    </source>
</reference>
<dbReference type="SUPFAM" id="SSF56112">
    <property type="entry name" value="Protein kinase-like (PK-like)"/>
    <property type="match status" value="1"/>
</dbReference>
<accession>A0AA38LLC2</accession>
<comment type="subcellular location">
    <subcellularLocation>
        <location evidence="1">Membrane</location>
        <topology evidence="1">Single-pass membrane protein</topology>
    </subcellularLocation>
</comment>
<evidence type="ECO:0000259" key="6">
    <source>
        <dbReference type="PROSITE" id="PS50011"/>
    </source>
</evidence>
<dbReference type="PROSITE" id="PS00108">
    <property type="entry name" value="PROTEIN_KINASE_ST"/>
    <property type="match status" value="1"/>
</dbReference>
<evidence type="ECO:0000256" key="5">
    <source>
        <dbReference type="ARBA" id="ARBA00023136"/>
    </source>
</evidence>
<dbReference type="AlphaFoldDB" id="A0AA38LLC2"/>
<evidence type="ECO:0000313" key="7">
    <source>
        <dbReference type="EMBL" id="KAH9327994.1"/>
    </source>
</evidence>
<dbReference type="GO" id="GO:0004672">
    <property type="term" value="F:protein kinase activity"/>
    <property type="evidence" value="ECO:0007669"/>
    <property type="project" value="InterPro"/>
</dbReference>
<dbReference type="GO" id="GO:0016020">
    <property type="term" value="C:membrane"/>
    <property type="evidence" value="ECO:0007669"/>
    <property type="project" value="UniProtKB-SubCell"/>
</dbReference>
<evidence type="ECO:0000256" key="3">
    <source>
        <dbReference type="ARBA" id="ARBA00022729"/>
    </source>
</evidence>
<dbReference type="PANTHER" id="PTHR47974:SF19">
    <property type="entry name" value="RECEPTOR-LIKE SERINE_THREONINE-PROTEIN KINASE"/>
    <property type="match status" value="1"/>
</dbReference>
<keyword evidence="2" id="KW-0812">Transmembrane</keyword>
<evidence type="ECO:0000256" key="4">
    <source>
        <dbReference type="ARBA" id="ARBA00022989"/>
    </source>
</evidence>
<evidence type="ECO:0000256" key="1">
    <source>
        <dbReference type="ARBA" id="ARBA00004167"/>
    </source>
</evidence>
<dbReference type="SMART" id="SM00220">
    <property type="entry name" value="S_TKc"/>
    <property type="match status" value="1"/>
</dbReference>
<gene>
    <name evidence="7" type="ORF">KI387_000102</name>
</gene>
<keyword evidence="5" id="KW-0472">Membrane</keyword>
<proteinExistence type="predicted"/>
<dbReference type="InterPro" id="IPR000719">
    <property type="entry name" value="Prot_kinase_dom"/>
</dbReference>
<keyword evidence="4" id="KW-1133">Transmembrane helix</keyword>
<dbReference type="InterPro" id="IPR008271">
    <property type="entry name" value="Ser/Thr_kinase_AS"/>
</dbReference>
<dbReference type="InterPro" id="IPR011009">
    <property type="entry name" value="Kinase-like_dom_sf"/>
</dbReference>
<feature type="domain" description="Protein kinase" evidence="6">
    <location>
        <begin position="1"/>
        <end position="219"/>
    </location>
</feature>
<dbReference type="PROSITE" id="PS50011">
    <property type="entry name" value="PROTEIN_KINASE_DOM"/>
    <property type="match status" value="1"/>
</dbReference>
<evidence type="ECO:0000313" key="8">
    <source>
        <dbReference type="Proteomes" id="UP000824469"/>
    </source>
</evidence>
<name>A0AA38LLC2_TAXCH</name>
<feature type="non-terminal residue" evidence="7">
    <location>
        <position position="219"/>
    </location>
</feature>
<dbReference type="EMBL" id="JAHRHJ020000001">
    <property type="protein sequence ID" value="KAH9327994.1"/>
    <property type="molecule type" value="Genomic_DNA"/>
</dbReference>
<evidence type="ECO:0000256" key="2">
    <source>
        <dbReference type="ARBA" id="ARBA00022692"/>
    </source>
</evidence>
<dbReference type="PANTHER" id="PTHR47974">
    <property type="entry name" value="OS07G0415500 PROTEIN"/>
    <property type="match status" value="1"/>
</dbReference>
<keyword evidence="8" id="KW-1185">Reference proteome</keyword>
<sequence length="219" mass="24020">SVGNIQHVNLVRLRGFCAEASRRLLVYDYVPNGSLNSFLFSRNHSKSGEKVLDWKTRFEIALGTAGGLVYLHEKCRDRIIHGDVKPENILLDADFSPKLADFGLAKLVDRNMSHVPTTTRGTRGYLAPEWISGLPINPKIANNAVGEEVRRASLVSLLCIQHDENVRPSMAEAVLMLEGKMEAHAPSTQCLNAALMQANRGNSDIDIAGIVSSGWSSLK</sequence>
<comment type="caution">
    <text evidence="7">The sequence shown here is derived from an EMBL/GenBank/DDBJ whole genome shotgun (WGS) entry which is preliminary data.</text>
</comment>
<dbReference type="Gene3D" id="1.10.510.10">
    <property type="entry name" value="Transferase(Phosphotransferase) domain 1"/>
    <property type="match status" value="1"/>
</dbReference>
<dbReference type="FunFam" id="1.10.510.10:FF:001424">
    <property type="entry name" value="Protein kinase superfamily protein"/>
    <property type="match status" value="1"/>
</dbReference>
<dbReference type="Gene3D" id="3.30.200.20">
    <property type="entry name" value="Phosphorylase Kinase, domain 1"/>
    <property type="match status" value="1"/>
</dbReference>